<evidence type="ECO:0000256" key="3">
    <source>
        <dbReference type="ARBA" id="ARBA00019824"/>
    </source>
</evidence>
<evidence type="ECO:0000256" key="5">
    <source>
        <dbReference type="ARBA" id="ARBA00022741"/>
    </source>
</evidence>
<dbReference type="PANTHER" id="PTHR12755:SF3">
    <property type="entry name" value="POLYNUCLEOTIDE 5'-HYDROXYL-KINASE NOL9"/>
    <property type="match status" value="1"/>
</dbReference>
<evidence type="ECO:0000256" key="4">
    <source>
        <dbReference type="ARBA" id="ARBA00022679"/>
    </source>
</evidence>
<reference evidence="9 10" key="1">
    <citation type="submission" date="2016-07" db="EMBL/GenBank/DDBJ databases">
        <title>Pervasive Adenine N6-methylation of Active Genes in Fungi.</title>
        <authorList>
            <consortium name="DOE Joint Genome Institute"/>
            <person name="Mondo S.J."/>
            <person name="Dannebaum R.O."/>
            <person name="Kuo R.C."/>
            <person name="Labutti K."/>
            <person name="Haridas S."/>
            <person name="Kuo A."/>
            <person name="Salamov A."/>
            <person name="Ahrendt S.R."/>
            <person name="Lipzen A."/>
            <person name="Sullivan W."/>
            <person name="Andreopoulos W.B."/>
            <person name="Clum A."/>
            <person name="Lindquist E."/>
            <person name="Daum C."/>
            <person name="Ramamoorthy G.K."/>
            <person name="Gryganskyi A."/>
            <person name="Culley D."/>
            <person name="Magnuson J.K."/>
            <person name="James T.Y."/>
            <person name="O'Malley M.A."/>
            <person name="Stajich J.E."/>
            <person name="Spatafora J.W."/>
            <person name="Visel A."/>
            <person name="Grigoriev I.V."/>
        </authorList>
    </citation>
    <scope>NUCLEOTIDE SEQUENCE [LARGE SCALE GENOMIC DNA]</scope>
    <source>
        <strain evidence="9 10">NRRL 1336</strain>
    </source>
</reference>
<dbReference type="Proteomes" id="UP000193560">
    <property type="component" value="Unassembled WGS sequence"/>
</dbReference>
<dbReference type="GO" id="GO:0005634">
    <property type="term" value="C:nucleus"/>
    <property type="evidence" value="ECO:0007669"/>
    <property type="project" value="TreeGrafter"/>
</dbReference>
<dbReference type="GO" id="GO:0005524">
    <property type="term" value="F:ATP binding"/>
    <property type="evidence" value="ECO:0007669"/>
    <property type="project" value="UniProtKB-KW"/>
</dbReference>
<dbReference type="Gene3D" id="3.40.50.300">
    <property type="entry name" value="P-loop containing nucleotide triphosphate hydrolases"/>
    <property type="match status" value="1"/>
</dbReference>
<evidence type="ECO:0000259" key="8">
    <source>
        <dbReference type="Pfam" id="PF16575"/>
    </source>
</evidence>
<gene>
    <name evidence="9" type="ORF">BCR42DRAFT_335307</name>
</gene>
<protein>
    <recommendedName>
        <fullName evidence="3">Polynucleotide 5'-hydroxyl-kinase GRC3</fullName>
    </recommendedName>
    <alternativeName>
        <fullName evidence="2">Polynucleotide 5'-hydroxyl-kinase grc3</fullName>
    </alternativeName>
</protein>
<dbReference type="InterPro" id="IPR045116">
    <property type="entry name" value="Clp1/Grc3"/>
</dbReference>
<feature type="domain" description="Clp1 P-loop" evidence="8">
    <location>
        <begin position="149"/>
        <end position="312"/>
    </location>
</feature>
<sequence length="481" mass="54813">MSQYVSFFPTFSSRASGLTVIQSTCYEKVATRAPSVTMNSTFDNLTELLGAFDERWERFESIVVVKSLDWCGVDQLEQVMPSLKNQFRLGTKHAYVINDGPFYDDITGFQPIINVTPEVKALQNQSSWQISVDRIISYEQAPSISVICGNINVNKSAFARYTINRLLKIHQRVAYLETDVGQTEFTPAGLVSLHVVETPVLGPSFTHPHLKCRQSFFIGTTSARMDPTYYQQCIKQLLSKYRQESEEWTKIAHQDQDGSFLLPLVVNTHGWTSGLGYDILLSLMENAKPTHVFGLMSLAASGYGLEKNFPDDFAHKVMMFLPPHLPVKQQLMFLTAPTPTSELLEHHQHRQLMFLSYIYHNPQVFCRRRQDTTTCSSSWWQVAPPLIHRTPWTADWHEQIHGVWVLYDDVPLSQLLYVLKGAIVALIGEIVPERHQFHVFTPLPTDRLGQVTRIVKGDLELPVFCMLDQSLTGTYQDCGEY</sequence>
<dbReference type="GO" id="GO:0000448">
    <property type="term" value="P:cleavage in ITS2 between 5.8S rRNA and LSU-rRNA of tricistronic rRNA transcript (SSU-rRNA, 5.8S rRNA, LSU-rRNA)"/>
    <property type="evidence" value="ECO:0007669"/>
    <property type="project" value="TreeGrafter"/>
</dbReference>
<dbReference type="OrthoDB" id="2405412at2759"/>
<proteinExistence type="inferred from homology"/>
<keyword evidence="4" id="KW-0808">Transferase</keyword>
<evidence type="ECO:0000256" key="2">
    <source>
        <dbReference type="ARBA" id="ARBA00018706"/>
    </source>
</evidence>
<dbReference type="STRING" id="90262.A0A1X2I444"/>
<keyword evidence="6" id="KW-0418">Kinase</keyword>
<name>A0A1X2I444_9FUNG</name>
<keyword evidence="5" id="KW-0547">Nucleotide-binding</keyword>
<evidence type="ECO:0000256" key="7">
    <source>
        <dbReference type="ARBA" id="ARBA00022840"/>
    </source>
</evidence>
<evidence type="ECO:0000313" key="9">
    <source>
        <dbReference type="EMBL" id="ORZ08728.1"/>
    </source>
</evidence>
<keyword evidence="7" id="KW-0067">ATP-binding</keyword>
<comment type="similarity">
    <text evidence="1">Belongs to the Clp1 family. NOL9/GRC3 subfamily.</text>
</comment>
<dbReference type="EMBL" id="MCGE01000030">
    <property type="protein sequence ID" value="ORZ08728.1"/>
    <property type="molecule type" value="Genomic_DNA"/>
</dbReference>
<dbReference type="InterPro" id="IPR027417">
    <property type="entry name" value="P-loop_NTPase"/>
</dbReference>
<evidence type="ECO:0000256" key="1">
    <source>
        <dbReference type="ARBA" id="ARBA00011003"/>
    </source>
</evidence>
<dbReference type="GO" id="GO:0051731">
    <property type="term" value="F:polynucleotide 5'-hydroxyl-kinase activity"/>
    <property type="evidence" value="ECO:0007669"/>
    <property type="project" value="InterPro"/>
</dbReference>
<evidence type="ECO:0000256" key="6">
    <source>
        <dbReference type="ARBA" id="ARBA00022777"/>
    </source>
</evidence>
<dbReference type="AlphaFoldDB" id="A0A1X2I444"/>
<comment type="caution">
    <text evidence="9">The sequence shown here is derived from an EMBL/GenBank/DDBJ whole genome shotgun (WGS) entry which is preliminary data.</text>
</comment>
<organism evidence="9 10">
    <name type="scientific">Absidia repens</name>
    <dbReference type="NCBI Taxonomy" id="90262"/>
    <lineage>
        <taxon>Eukaryota</taxon>
        <taxon>Fungi</taxon>
        <taxon>Fungi incertae sedis</taxon>
        <taxon>Mucoromycota</taxon>
        <taxon>Mucoromycotina</taxon>
        <taxon>Mucoromycetes</taxon>
        <taxon>Mucorales</taxon>
        <taxon>Cunninghamellaceae</taxon>
        <taxon>Absidia</taxon>
    </lineage>
</organism>
<dbReference type="InterPro" id="IPR032319">
    <property type="entry name" value="CLP1_P"/>
</dbReference>
<accession>A0A1X2I444</accession>
<dbReference type="Pfam" id="PF16575">
    <property type="entry name" value="CLP1_P"/>
    <property type="match status" value="1"/>
</dbReference>
<evidence type="ECO:0000313" key="10">
    <source>
        <dbReference type="Proteomes" id="UP000193560"/>
    </source>
</evidence>
<dbReference type="PANTHER" id="PTHR12755">
    <property type="entry name" value="CLEAVAGE/POLYADENYLATION FACTOR IA SUBUNIT CLP1P"/>
    <property type="match status" value="1"/>
</dbReference>
<keyword evidence="10" id="KW-1185">Reference proteome</keyword>